<feature type="region of interest" description="Disordered" evidence="5">
    <location>
        <begin position="175"/>
        <end position="203"/>
    </location>
</feature>
<dbReference type="PANTHER" id="PTHR30168:SF0">
    <property type="entry name" value="INNER MEMBRANE PROTEIN"/>
    <property type="match status" value="1"/>
</dbReference>
<organism evidence="6">
    <name type="scientific">Mycobacterium xenopi 4042</name>
    <dbReference type="NCBI Taxonomy" id="1299334"/>
    <lineage>
        <taxon>Bacteria</taxon>
        <taxon>Bacillati</taxon>
        <taxon>Actinomycetota</taxon>
        <taxon>Actinomycetes</taxon>
        <taxon>Mycobacteriales</taxon>
        <taxon>Mycobacteriaceae</taxon>
        <taxon>Mycobacterium</taxon>
    </lineage>
</organism>
<evidence type="ECO:0000256" key="4">
    <source>
        <dbReference type="ARBA" id="ARBA00023136"/>
    </source>
</evidence>
<dbReference type="PATRIC" id="fig|1299334.3.peg.5617"/>
<name>X8AL82_MYCXE</name>
<dbReference type="InterPro" id="IPR019587">
    <property type="entry name" value="Polyketide_cyclase/dehydratase"/>
</dbReference>
<dbReference type="CDD" id="cd07821">
    <property type="entry name" value="PYR_PYL_RCAR_like"/>
    <property type="match status" value="1"/>
</dbReference>
<dbReference type="InterPro" id="IPR023393">
    <property type="entry name" value="START-like_dom_sf"/>
</dbReference>
<dbReference type="PANTHER" id="PTHR30168">
    <property type="entry name" value="PUTATIVE MEMBRANE PROTEIN YPFJ"/>
    <property type="match status" value="1"/>
</dbReference>
<reference evidence="6" key="1">
    <citation type="submission" date="2014-01" db="EMBL/GenBank/DDBJ databases">
        <authorList>
            <person name="Brown-Elliot B."/>
            <person name="Wallace R."/>
            <person name="Lenaerts A."/>
            <person name="Ordway D."/>
            <person name="DeGroote M.A."/>
            <person name="Parker T."/>
            <person name="Sizemore C."/>
            <person name="Tallon L.J."/>
            <person name="Sadzewicz L.K."/>
            <person name="Sengamalay N."/>
            <person name="Fraser C.M."/>
            <person name="Hine E."/>
            <person name="Shefchek K.A."/>
            <person name="Das S.P."/>
            <person name="Tettelin H."/>
        </authorList>
    </citation>
    <scope>NUCLEOTIDE SEQUENCE [LARGE SCALE GENOMIC DNA]</scope>
    <source>
        <strain evidence="6">4042</strain>
    </source>
</reference>
<evidence type="ECO:0000256" key="2">
    <source>
        <dbReference type="ARBA" id="ARBA00022692"/>
    </source>
</evidence>
<keyword evidence="4" id="KW-0472">Membrane</keyword>
<proteinExistence type="predicted"/>
<dbReference type="Pfam" id="PF04228">
    <property type="entry name" value="Zn_peptidase"/>
    <property type="match status" value="1"/>
</dbReference>
<comment type="caution">
    <text evidence="6">The sequence shown here is derived from an EMBL/GenBank/DDBJ whole genome shotgun (WGS) entry which is preliminary data.</text>
</comment>
<evidence type="ECO:0000313" key="6">
    <source>
        <dbReference type="EMBL" id="EUA32657.1"/>
    </source>
</evidence>
<dbReference type="SUPFAM" id="SSF55961">
    <property type="entry name" value="Bet v1-like"/>
    <property type="match status" value="1"/>
</dbReference>
<evidence type="ECO:0000256" key="1">
    <source>
        <dbReference type="ARBA" id="ARBA00004167"/>
    </source>
</evidence>
<dbReference type="EMBL" id="JAOB01000053">
    <property type="protein sequence ID" value="EUA32657.1"/>
    <property type="molecule type" value="Genomic_DNA"/>
</dbReference>
<evidence type="ECO:0000256" key="5">
    <source>
        <dbReference type="SAM" id="MobiDB-lite"/>
    </source>
</evidence>
<accession>X8AL82</accession>
<dbReference type="GO" id="GO:0016020">
    <property type="term" value="C:membrane"/>
    <property type="evidence" value="ECO:0007669"/>
    <property type="project" value="UniProtKB-SubCell"/>
</dbReference>
<dbReference type="Pfam" id="PF10604">
    <property type="entry name" value="Polyketide_cyc2"/>
    <property type="match status" value="1"/>
</dbReference>
<sequence length="371" mass="41928">MAQWATVITKVTWTSPEPRGVGATRIVDMRGGIVGDEEFLAWEPFTRMAFRFNNCSTPAVAAFAEDYRVEAMPGGCRLTWTMAQKPAGFARLAMFVGRPLLNRMLRRFLANLRTYTDRRFGAAPVSPRKTPALTASREQMQRRARHDLQRGYADRHQDHLDIGRLRWANDRDRRWPRRAGDRRGGDAARRRSRQRVEPAAGQHLREHRARFRLGQVPDRCRRQQIRAVPRGGHRQLRRRGLEAAASRLHPPACAAVQRRGGHRLRAATSEVGPFYCPVDQTAYFDTDFFQVLKDQFGSSGGPLAQEYVVAHEFGHHVQDLAGSWVAPSRARKAPAATACARSCKPTAMPACGRITRRRSVRKAPGCRSCSR</sequence>
<keyword evidence="3" id="KW-1133">Transmembrane helix</keyword>
<dbReference type="InterPro" id="IPR007343">
    <property type="entry name" value="Uncharacterised_pept_Zn_put"/>
</dbReference>
<protein>
    <submittedName>
        <fullName evidence="6">Neutral zinc metallopeptidase family protein</fullName>
    </submittedName>
</protein>
<keyword evidence="2" id="KW-0812">Transmembrane</keyword>
<comment type="subcellular location">
    <subcellularLocation>
        <location evidence="1">Membrane</location>
        <topology evidence="1">Single-pass membrane protein</topology>
    </subcellularLocation>
</comment>
<dbReference type="AlphaFoldDB" id="X8AL82"/>
<feature type="compositionally biased region" description="Basic and acidic residues" evidence="5">
    <location>
        <begin position="175"/>
        <end position="189"/>
    </location>
</feature>
<evidence type="ECO:0000256" key="3">
    <source>
        <dbReference type="ARBA" id="ARBA00022989"/>
    </source>
</evidence>
<dbReference type="Gene3D" id="3.30.530.20">
    <property type="match status" value="1"/>
</dbReference>
<gene>
    <name evidence="6" type="ORF">I553_10252</name>
</gene>